<dbReference type="GeneID" id="31016387"/>
<dbReference type="Proteomes" id="UP000183809">
    <property type="component" value="Unassembled WGS sequence"/>
</dbReference>
<dbReference type="OrthoDB" id="4746261at2759"/>
<feature type="compositionally biased region" description="Polar residues" evidence="1">
    <location>
        <begin position="80"/>
        <end position="97"/>
    </location>
</feature>
<gene>
    <name evidence="2" type="ORF">BKCO1_4400068</name>
</gene>
<reference evidence="2 3" key="1">
    <citation type="submission" date="2016-10" db="EMBL/GenBank/DDBJ databases">
        <title>Proteomics and genomics reveal pathogen-plant mechanisms compatible with a hemibiotrophic lifestyle of Diplodia corticola.</title>
        <authorList>
            <person name="Fernandes I."/>
            <person name="De Jonge R."/>
            <person name="Van De Peer Y."/>
            <person name="Devreese B."/>
            <person name="Alves A."/>
            <person name="Esteves A.C."/>
        </authorList>
    </citation>
    <scope>NUCLEOTIDE SEQUENCE [LARGE SCALE GENOMIC DNA]</scope>
    <source>
        <strain evidence="2 3">CBS 112549</strain>
    </source>
</reference>
<comment type="caution">
    <text evidence="2">The sequence shown here is derived from an EMBL/GenBank/DDBJ whole genome shotgun (WGS) entry which is preliminary data.</text>
</comment>
<accession>A0A1J9QS48</accession>
<dbReference type="RefSeq" id="XP_020128042.1">
    <property type="nucleotide sequence ID" value="XM_020276126.1"/>
</dbReference>
<protein>
    <submittedName>
        <fullName evidence="2">Uncharacterized protein</fullName>
    </submittedName>
</protein>
<dbReference type="EMBL" id="MNUE01000044">
    <property type="protein sequence ID" value="OJD31782.1"/>
    <property type="molecule type" value="Genomic_DNA"/>
</dbReference>
<dbReference type="Pfam" id="PF23670">
    <property type="entry name" value="PIGBOS1"/>
    <property type="match status" value="1"/>
</dbReference>
<evidence type="ECO:0000256" key="1">
    <source>
        <dbReference type="SAM" id="MobiDB-lite"/>
    </source>
</evidence>
<sequence length="139" mass="15292">MSSFNSRIIPLIIVTGVGIWNGMYVFEPAFKEQQEQREKTFEKQHASSEIEGSQELATQDFAAKTPSANPADRQNDALAFSQQPVTPNDASGSSSWFKNWGLAWPGSRANGEAEQPKHNPAKSLVHHPSAPNPQDKSED</sequence>
<keyword evidence="3" id="KW-1185">Reference proteome</keyword>
<feature type="compositionally biased region" description="Basic and acidic residues" evidence="1">
    <location>
        <begin position="34"/>
        <end position="48"/>
    </location>
</feature>
<proteinExistence type="predicted"/>
<evidence type="ECO:0000313" key="3">
    <source>
        <dbReference type="Proteomes" id="UP000183809"/>
    </source>
</evidence>
<feature type="region of interest" description="Disordered" evidence="1">
    <location>
        <begin position="34"/>
        <end position="139"/>
    </location>
</feature>
<dbReference type="InterPro" id="IPR057394">
    <property type="entry name" value="PIGBOS1"/>
</dbReference>
<name>A0A1J9QS48_9PEZI</name>
<dbReference type="AlphaFoldDB" id="A0A1J9QS48"/>
<evidence type="ECO:0000313" key="2">
    <source>
        <dbReference type="EMBL" id="OJD31782.1"/>
    </source>
</evidence>
<organism evidence="2 3">
    <name type="scientific">Diplodia corticola</name>
    <dbReference type="NCBI Taxonomy" id="236234"/>
    <lineage>
        <taxon>Eukaryota</taxon>
        <taxon>Fungi</taxon>
        <taxon>Dikarya</taxon>
        <taxon>Ascomycota</taxon>
        <taxon>Pezizomycotina</taxon>
        <taxon>Dothideomycetes</taxon>
        <taxon>Dothideomycetes incertae sedis</taxon>
        <taxon>Botryosphaeriales</taxon>
        <taxon>Botryosphaeriaceae</taxon>
        <taxon>Diplodia</taxon>
    </lineage>
</organism>